<dbReference type="InterPro" id="IPR008918">
    <property type="entry name" value="HhH2"/>
</dbReference>
<keyword evidence="13 16" id="KW-0234">DNA repair</keyword>
<dbReference type="PRINTS" id="PR00868">
    <property type="entry name" value="DNAPOLI"/>
</dbReference>
<dbReference type="SUPFAM" id="SSF88723">
    <property type="entry name" value="PIN domain-like"/>
    <property type="match status" value="1"/>
</dbReference>
<comment type="caution">
    <text evidence="20">The sequence shown here is derived from an EMBL/GenBank/DDBJ whole genome shotgun (WGS) entry which is preliminary data.</text>
</comment>
<dbReference type="InterPro" id="IPR002298">
    <property type="entry name" value="DNA_polymerase_A"/>
</dbReference>
<dbReference type="Pfam" id="PF02739">
    <property type="entry name" value="5_3_exonuc_N"/>
    <property type="match status" value="1"/>
</dbReference>
<evidence type="ECO:0000256" key="14">
    <source>
        <dbReference type="ARBA" id="ARBA00049244"/>
    </source>
</evidence>
<dbReference type="EMBL" id="JBHPBY010000461">
    <property type="protein sequence ID" value="MFC1853272.1"/>
    <property type="molecule type" value="Genomic_DNA"/>
</dbReference>
<evidence type="ECO:0000256" key="13">
    <source>
        <dbReference type="ARBA" id="ARBA00023204"/>
    </source>
</evidence>
<evidence type="ECO:0000256" key="3">
    <source>
        <dbReference type="ARBA" id="ARBA00020311"/>
    </source>
</evidence>
<dbReference type="Gene3D" id="1.20.1060.10">
    <property type="entry name" value="Taq DNA Polymerase, Chain T, domain 4"/>
    <property type="match status" value="1"/>
</dbReference>
<dbReference type="InterPro" id="IPR036279">
    <property type="entry name" value="5-3_exonuclease_C_sf"/>
</dbReference>
<evidence type="ECO:0000256" key="11">
    <source>
        <dbReference type="ARBA" id="ARBA00022932"/>
    </source>
</evidence>
<evidence type="ECO:0000256" key="9">
    <source>
        <dbReference type="ARBA" id="ARBA00022801"/>
    </source>
</evidence>
<keyword evidence="12 16" id="KW-0238">DNA-binding</keyword>
<dbReference type="InterPro" id="IPR002562">
    <property type="entry name" value="3'-5'_exonuclease_dom"/>
</dbReference>
<dbReference type="SUPFAM" id="SSF47807">
    <property type="entry name" value="5' to 3' exonuclease, C-terminal subdomain"/>
    <property type="match status" value="1"/>
</dbReference>
<feature type="domain" description="3'-5' exonuclease" evidence="17">
    <location>
        <begin position="301"/>
        <end position="487"/>
    </location>
</feature>
<dbReference type="EC" id="2.7.7.7" evidence="2 15"/>
<evidence type="ECO:0000256" key="7">
    <source>
        <dbReference type="ARBA" id="ARBA00022722"/>
    </source>
</evidence>
<comment type="catalytic activity">
    <reaction evidence="14 16">
        <text>DNA(n) + a 2'-deoxyribonucleoside 5'-triphosphate = DNA(n+1) + diphosphate</text>
        <dbReference type="Rhea" id="RHEA:22508"/>
        <dbReference type="Rhea" id="RHEA-COMP:17339"/>
        <dbReference type="Rhea" id="RHEA-COMP:17340"/>
        <dbReference type="ChEBI" id="CHEBI:33019"/>
        <dbReference type="ChEBI" id="CHEBI:61560"/>
        <dbReference type="ChEBI" id="CHEBI:173112"/>
        <dbReference type="EC" id="2.7.7.7"/>
    </reaction>
</comment>
<dbReference type="SMART" id="SM00279">
    <property type="entry name" value="HhH2"/>
    <property type="match status" value="1"/>
</dbReference>
<dbReference type="SMART" id="SM00475">
    <property type="entry name" value="53EXOc"/>
    <property type="match status" value="1"/>
</dbReference>
<organism evidence="20 21">
    <name type="scientific">candidate division CSSED10-310 bacterium</name>
    <dbReference type="NCBI Taxonomy" id="2855610"/>
    <lineage>
        <taxon>Bacteria</taxon>
        <taxon>Bacteria division CSSED10-310</taxon>
    </lineage>
</organism>
<evidence type="ECO:0000256" key="8">
    <source>
        <dbReference type="ARBA" id="ARBA00022763"/>
    </source>
</evidence>
<dbReference type="CDD" id="cd08637">
    <property type="entry name" value="DNA_pol_A_pol_I_C"/>
    <property type="match status" value="1"/>
</dbReference>
<comment type="function">
    <text evidence="16">In addition to polymerase activity, this DNA polymerase exhibits 3'-5' and 5'-3' exonuclease activity.</text>
</comment>
<evidence type="ECO:0000256" key="16">
    <source>
        <dbReference type="RuleBase" id="RU004460"/>
    </source>
</evidence>
<dbReference type="Gene3D" id="3.40.50.1010">
    <property type="entry name" value="5'-nuclease"/>
    <property type="match status" value="1"/>
</dbReference>
<dbReference type="InterPro" id="IPR036397">
    <property type="entry name" value="RNaseH_sf"/>
</dbReference>
<keyword evidence="6 16" id="KW-0235">DNA replication</keyword>
<dbReference type="InterPro" id="IPR020046">
    <property type="entry name" value="5-3_exonucl_a-hlix_arch_N"/>
</dbReference>
<dbReference type="Gene3D" id="1.10.150.20">
    <property type="entry name" value="5' to 3' exonuclease, C-terminal subdomain"/>
    <property type="match status" value="2"/>
</dbReference>
<dbReference type="InterPro" id="IPR018320">
    <property type="entry name" value="DNA_polymerase_1"/>
</dbReference>
<evidence type="ECO:0000256" key="6">
    <source>
        <dbReference type="ARBA" id="ARBA00022705"/>
    </source>
</evidence>
<reference evidence="20 21" key="1">
    <citation type="submission" date="2024-09" db="EMBL/GenBank/DDBJ databases">
        <title>Laminarin stimulates single cell rates of sulfate reduction while oxygen inhibits transcriptomic activity in coastal marine sediment.</title>
        <authorList>
            <person name="Lindsay M."/>
            <person name="Orcutt B."/>
            <person name="Emerson D."/>
            <person name="Stepanauskas R."/>
            <person name="D'Angelo T."/>
        </authorList>
    </citation>
    <scope>NUCLEOTIDE SEQUENCE [LARGE SCALE GENOMIC DNA]</scope>
    <source>
        <strain evidence="20">SAG AM-311-K15</strain>
    </source>
</reference>
<dbReference type="SUPFAM" id="SSF53098">
    <property type="entry name" value="Ribonuclease H-like"/>
    <property type="match status" value="1"/>
</dbReference>
<keyword evidence="7" id="KW-0540">Nuclease</keyword>
<evidence type="ECO:0000256" key="1">
    <source>
        <dbReference type="ARBA" id="ARBA00007705"/>
    </source>
</evidence>
<proteinExistence type="inferred from homology"/>
<feature type="domain" description="DNA-directed DNA polymerase family A palm" evidence="19">
    <location>
        <begin position="660"/>
        <end position="821"/>
    </location>
</feature>
<keyword evidence="8 16" id="KW-0227">DNA damage</keyword>
<evidence type="ECO:0000256" key="4">
    <source>
        <dbReference type="ARBA" id="ARBA00022679"/>
    </source>
</evidence>
<keyword evidence="11 16" id="KW-0239">DNA-directed DNA polymerase</keyword>
<dbReference type="CDD" id="cd06139">
    <property type="entry name" value="DNA_polA_I_Ecoli_like_exo"/>
    <property type="match status" value="1"/>
</dbReference>
<evidence type="ECO:0000256" key="10">
    <source>
        <dbReference type="ARBA" id="ARBA00022839"/>
    </source>
</evidence>
<dbReference type="SMART" id="SM00482">
    <property type="entry name" value="POLAc"/>
    <property type="match status" value="1"/>
</dbReference>
<keyword evidence="5 16" id="KW-0548">Nucleotidyltransferase</keyword>
<dbReference type="NCBIfam" id="TIGR00593">
    <property type="entry name" value="pola"/>
    <property type="match status" value="1"/>
</dbReference>
<evidence type="ECO:0000256" key="5">
    <source>
        <dbReference type="ARBA" id="ARBA00022695"/>
    </source>
</evidence>
<name>A0ABV6Z4A4_UNCC1</name>
<dbReference type="InterPro" id="IPR029060">
    <property type="entry name" value="PIN-like_dom_sf"/>
</dbReference>
<dbReference type="Pfam" id="PF01367">
    <property type="entry name" value="5_3_exonuc"/>
    <property type="match status" value="1"/>
</dbReference>
<dbReference type="Pfam" id="PF00476">
    <property type="entry name" value="DNA_pol_A"/>
    <property type="match status" value="1"/>
</dbReference>
<feature type="domain" description="5'-3' exonuclease" evidence="18">
    <location>
        <begin position="4"/>
        <end position="267"/>
    </location>
</feature>
<keyword evidence="10 16" id="KW-0269">Exonuclease</keyword>
<dbReference type="SMART" id="SM00474">
    <property type="entry name" value="35EXOc"/>
    <property type="match status" value="1"/>
</dbReference>
<evidence type="ECO:0000313" key="20">
    <source>
        <dbReference type="EMBL" id="MFC1853272.1"/>
    </source>
</evidence>
<dbReference type="NCBIfam" id="NF004397">
    <property type="entry name" value="PRK05755.1"/>
    <property type="match status" value="1"/>
</dbReference>
<keyword evidence="21" id="KW-1185">Reference proteome</keyword>
<evidence type="ECO:0000259" key="19">
    <source>
        <dbReference type="SMART" id="SM00482"/>
    </source>
</evidence>
<keyword evidence="9 16" id="KW-0378">Hydrolase</keyword>
<dbReference type="PANTHER" id="PTHR10133">
    <property type="entry name" value="DNA POLYMERASE I"/>
    <property type="match status" value="1"/>
</dbReference>
<gene>
    <name evidence="16 20" type="primary">polA</name>
    <name evidence="20" type="ORF">ACFL27_23995</name>
</gene>
<dbReference type="GO" id="GO:0003887">
    <property type="term" value="F:DNA-directed DNA polymerase activity"/>
    <property type="evidence" value="ECO:0007669"/>
    <property type="project" value="UniProtKB-EC"/>
</dbReference>
<protein>
    <recommendedName>
        <fullName evidence="3 15">DNA polymerase I</fullName>
        <ecNumber evidence="2 15">2.7.7.7</ecNumber>
    </recommendedName>
</protein>
<evidence type="ECO:0000256" key="2">
    <source>
        <dbReference type="ARBA" id="ARBA00012417"/>
    </source>
</evidence>
<dbReference type="Gene3D" id="3.30.420.10">
    <property type="entry name" value="Ribonuclease H-like superfamily/Ribonuclease H"/>
    <property type="match status" value="1"/>
</dbReference>
<dbReference type="PANTHER" id="PTHR10133:SF27">
    <property type="entry name" value="DNA POLYMERASE NU"/>
    <property type="match status" value="1"/>
</dbReference>
<accession>A0ABV6Z4A4</accession>
<dbReference type="Proteomes" id="UP001594351">
    <property type="component" value="Unassembled WGS sequence"/>
</dbReference>
<dbReference type="InterPro" id="IPR012337">
    <property type="entry name" value="RNaseH-like_sf"/>
</dbReference>
<dbReference type="InterPro" id="IPR043502">
    <property type="entry name" value="DNA/RNA_pol_sf"/>
</dbReference>
<evidence type="ECO:0000256" key="12">
    <source>
        <dbReference type="ARBA" id="ARBA00023125"/>
    </source>
</evidence>
<dbReference type="Pfam" id="PF01612">
    <property type="entry name" value="DNA_pol_A_exo1"/>
    <property type="match status" value="1"/>
</dbReference>
<sequence length="822" mass="94013">MATARPTLYLVDGHGLIFRAHFALIRNPLYTSTGFNSSAVYGFTNMLFKLMKDWEPQFLAMAFDVKGKTFRHELYEKYKAHRPKTPPEIIEQEPYIRQIVSAMNVKILEKQGYEADDILATVGLAAVKQGFSVIILTNDKDAYQLISPHIKVLSPTKGISDMELMNDEKVVEKFGVAPEQIVDYLSLVGDTSDNVPGVPSVGPKTAVKLLQDFGTLENILANIPSLKREKLRQTMLLHKESALMSKQLVILDDNIPLEFEIQAMRVQDYDMAQLRSIFKKLEFKDFQKQMMPRVQRDPSRYLCVDDQQAFQDLLHRLQNVEVICLDVETDDVDPFTTKLVGLSLSFEPHQAYYIPLGHQLEKERQLDQAYVLEQLAPILAQDTIFKVGHNIKFDWEVLHSHGVELNGVTDDTMVAAYLLKPERRKHNLDALTVEYLDERKTPIESLIGKGSKALTMDMVPIDMVCPYACEDVDTTFRLRTILLEEMKNLELLPLYHDIEIPLIPVLLRMEKAGVKVDADFLQSLERDFSARLIRLEEEIYAEAGESFNINSPKQLSYILFDKLTYPTKGIRKTSLGHSTDEGALHKLIKPNLGFRQLPEILLDYRSLTKLLNTYVIALQKMIDPASGRIHTSYNQTVTETGRLSSSDPNLQNIPIRTELGREIRKAFIAENADWLILSADYSQIELRILAHVAHDESMIKAFLEGKDIHAHTASEIFAVPLAKVTKEHRRMAKTINFGIDYGMTEWGLSARLNVPVNQARLFIKNYLNRYAGVRKYIDETIDFASTHGYVKTLFNRRRSLPEINAQRRNVRENPRHPRSMPQ</sequence>
<dbReference type="InterPro" id="IPR002421">
    <property type="entry name" value="5-3_exonuclease"/>
</dbReference>
<dbReference type="CDD" id="cd09898">
    <property type="entry name" value="H3TH_53EXO"/>
    <property type="match status" value="1"/>
</dbReference>
<dbReference type="InterPro" id="IPR020045">
    <property type="entry name" value="DNA_polI_H3TH"/>
</dbReference>
<evidence type="ECO:0000313" key="21">
    <source>
        <dbReference type="Proteomes" id="UP001594351"/>
    </source>
</evidence>
<dbReference type="CDD" id="cd09859">
    <property type="entry name" value="PIN_53EXO"/>
    <property type="match status" value="1"/>
</dbReference>
<comment type="similarity">
    <text evidence="1 16">Belongs to the DNA polymerase type-A family.</text>
</comment>
<evidence type="ECO:0000256" key="15">
    <source>
        <dbReference type="NCBIfam" id="TIGR00593"/>
    </source>
</evidence>
<evidence type="ECO:0000259" key="17">
    <source>
        <dbReference type="SMART" id="SM00474"/>
    </source>
</evidence>
<evidence type="ECO:0000259" key="18">
    <source>
        <dbReference type="SMART" id="SM00475"/>
    </source>
</evidence>
<dbReference type="SUPFAM" id="SSF56672">
    <property type="entry name" value="DNA/RNA polymerases"/>
    <property type="match status" value="1"/>
</dbReference>
<dbReference type="InterPro" id="IPR001098">
    <property type="entry name" value="DNA-dir_DNA_pol_A_palm_dom"/>
</dbReference>
<keyword evidence="4 16" id="KW-0808">Transferase</keyword>